<evidence type="ECO:0000256" key="3">
    <source>
        <dbReference type="ARBA" id="ARBA00022692"/>
    </source>
</evidence>
<gene>
    <name evidence="7" type="ORF">SAMN05421770_106124</name>
</gene>
<dbReference type="EMBL" id="FZOU01000006">
    <property type="protein sequence ID" value="SNT25692.1"/>
    <property type="molecule type" value="Genomic_DNA"/>
</dbReference>
<keyword evidence="3 6" id="KW-0812">Transmembrane</keyword>
<keyword evidence="5 6" id="KW-0472">Membrane</keyword>
<organism evidence="7 8">
    <name type="scientific">Granulicella rosea</name>
    <dbReference type="NCBI Taxonomy" id="474952"/>
    <lineage>
        <taxon>Bacteria</taxon>
        <taxon>Pseudomonadati</taxon>
        <taxon>Acidobacteriota</taxon>
        <taxon>Terriglobia</taxon>
        <taxon>Terriglobales</taxon>
        <taxon>Acidobacteriaceae</taxon>
        <taxon>Granulicella</taxon>
    </lineage>
</organism>
<evidence type="ECO:0000256" key="6">
    <source>
        <dbReference type="SAM" id="Phobius"/>
    </source>
</evidence>
<evidence type="ECO:0000256" key="2">
    <source>
        <dbReference type="ARBA" id="ARBA00022475"/>
    </source>
</evidence>
<dbReference type="InterPro" id="IPR022791">
    <property type="entry name" value="L-PG_synthase/AglD"/>
</dbReference>
<evidence type="ECO:0000256" key="4">
    <source>
        <dbReference type="ARBA" id="ARBA00022989"/>
    </source>
</evidence>
<keyword evidence="2" id="KW-1003">Cell membrane</keyword>
<accession>A0A239L6Q2</accession>
<evidence type="ECO:0000256" key="1">
    <source>
        <dbReference type="ARBA" id="ARBA00004651"/>
    </source>
</evidence>
<dbReference type="RefSeq" id="WP_089409458.1">
    <property type="nucleotide sequence ID" value="NZ_FZOU01000006.1"/>
</dbReference>
<dbReference type="AlphaFoldDB" id="A0A239L6Q2"/>
<protein>
    <recommendedName>
        <fullName evidence="9">Lysylphosphatidylglycerol synthase TM region</fullName>
    </recommendedName>
</protein>
<evidence type="ECO:0000313" key="8">
    <source>
        <dbReference type="Proteomes" id="UP000198356"/>
    </source>
</evidence>
<dbReference type="Proteomes" id="UP000198356">
    <property type="component" value="Unassembled WGS sequence"/>
</dbReference>
<reference evidence="7 8" key="1">
    <citation type="submission" date="2017-06" db="EMBL/GenBank/DDBJ databases">
        <authorList>
            <person name="Kim H.J."/>
            <person name="Triplett B.A."/>
        </authorList>
    </citation>
    <scope>NUCLEOTIDE SEQUENCE [LARGE SCALE GENOMIC DNA]</scope>
    <source>
        <strain evidence="7 8">DSM 18704</strain>
    </source>
</reference>
<feature type="transmembrane region" description="Helical" evidence="6">
    <location>
        <begin position="40"/>
        <end position="59"/>
    </location>
</feature>
<dbReference type="GO" id="GO:0005886">
    <property type="term" value="C:plasma membrane"/>
    <property type="evidence" value="ECO:0007669"/>
    <property type="project" value="UniProtKB-SubCell"/>
</dbReference>
<evidence type="ECO:0008006" key="9">
    <source>
        <dbReference type="Google" id="ProtNLM"/>
    </source>
</evidence>
<dbReference type="PANTHER" id="PTHR39087:SF2">
    <property type="entry name" value="UPF0104 MEMBRANE PROTEIN MJ1595"/>
    <property type="match status" value="1"/>
</dbReference>
<feature type="transmembrane region" description="Helical" evidence="6">
    <location>
        <begin position="219"/>
        <end position="238"/>
    </location>
</feature>
<evidence type="ECO:0000313" key="7">
    <source>
        <dbReference type="EMBL" id="SNT25692.1"/>
    </source>
</evidence>
<proteinExistence type="predicted"/>
<name>A0A239L6Q2_9BACT</name>
<dbReference type="PANTHER" id="PTHR39087">
    <property type="entry name" value="UPF0104 MEMBRANE PROTEIN MJ1595"/>
    <property type="match status" value="1"/>
</dbReference>
<dbReference type="OrthoDB" id="115478at2"/>
<sequence>MSKRNRLVAIFALLLAAVALYVFRDRIRFDWAVFFHQLRFVDPWHLLLGVAIIHAHFWLRAWRWKIFLYPARDVKASRLVGPMFVGFTAASLFGRLADLTRPYLLAKRVDLPVSTQVAVYTVERMFDLGAAAIVFSSALALAPAGLPHRERYVHVGVLSLAATLAIALFAVFLRIAGARVAGVAGGLAGKISVRAGAAVEEKILGFRDGLNAIASVREFVAVLAISVAIWTMIAATYVQVVHAFTHTPELAGLSFARTMLLFAASLGGSLLQLPIVGWFTQIAVTAASMREFYGAPVEAATACGALLFLVTTLSIVPTGFVFARLESVSVRGAVDESGGKAS</sequence>
<keyword evidence="4 6" id="KW-1133">Transmembrane helix</keyword>
<feature type="transmembrane region" description="Helical" evidence="6">
    <location>
        <begin position="117"/>
        <end position="140"/>
    </location>
</feature>
<feature type="transmembrane region" description="Helical" evidence="6">
    <location>
        <begin position="259"/>
        <end position="279"/>
    </location>
</feature>
<feature type="transmembrane region" description="Helical" evidence="6">
    <location>
        <begin position="299"/>
        <end position="323"/>
    </location>
</feature>
<dbReference type="Pfam" id="PF03706">
    <property type="entry name" value="LPG_synthase_TM"/>
    <property type="match status" value="1"/>
</dbReference>
<keyword evidence="8" id="KW-1185">Reference proteome</keyword>
<feature type="transmembrane region" description="Helical" evidence="6">
    <location>
        <begin position="152"/>
        <end position="173"/>
    </location>
</feature>
<comment type="subcellular location">
    <subcellularLocation>
        <location evidence="1">Cell membrane</location>
        <topology evidence="1">Multi-pass membrane protein</topology>
    </subcellularLocation>
</comment>
<evidence type="ECO:0000256" key="5">
    <source>
        <dbReference type="ARBA" id="ARBA00023136"/>
    </source>
</evidence>